<dbReference type="AlphaFoldDB" id="A0A383AWB6"/>
<accession>A0A383AWB6</accession>
<gene>
    <name evidence="1" type="ORF">METZ01_LOCUS464798</name>
</gene>
<proteinExistence type="predicted"/>
<evidence type="ECO:0000313" key="1">
    <source>
        <dbReference type="EMBL" id="SVE11944.1"/>
    </source>
</evidence>
<dbReference type="EMBL" id="UINC01195393">
    <property type="protein sequence ID" value="SVE11944.1"/>
    <property type="molecule type" value="Genomic_DNA"/>
</dbReference>
<reference evidence="1" key="1">
    <citation type="submission" date="2018-05" db="EMBL/GenBank/DDBJ databases">
        <authorList>
            <person name="Lanie J.A."/>
            <person name="Ng W.-L."/>
            <person name="Kazmierczak K.M."/>
            <person name="Andrzejewski T.M."/>
            <person name="Davidsen T.M."/>
            <person name="Wayne K.J."/>
            <person name="Tettelin H."/>
            <person name="Glass J.I."/>
            <person name="Rusch D."/>
            <person name="Podicherti R."/>
            <person name="Tsui H.-C.T."/>
            <person name="Winkler M.E."/>
        </authorList>
    </citation>
    <scope>NUCLEOTIDE SEQUENCE</scope>
</reference>
<sequence>MSEQFIKELEINSIRKFMNIHDEFVVIRQGETDWQCLLSCVELADAEHYVNRHALKGQVHVVRVSDESITDVEIS</sequence>
<name>A0A383AWB6_9ZZZZ</name>
<protein>
    <submittedName>
        <fullName evidence="1">Uncharacterized protein</fullName>
    </submittedName>
</protein>
<organism evidence="1">
    <name type="scientific">marine metagenome</name>
    <dbReference type="NCBI Taxonomy" id="408172"/>
    <lineage>
        <taxon>unclassified sequences</taxon>
        <taxon>metagenomes</taxon>
        <taxon>ecological metagenomes</taxon>
    </lineage>
</organism>